<evidence type="ECO:0000313" key="2">
    <source>
        <dbReference type="EMBL" id="CAH0595529.1"/>
    </source>
</evidence>
<dbReference type="InterPro" id="IPR036291">
    <property type="entry name" value="NAD(P)-bd_dom_sf"/>
</dbReference>
<sequence length="251" mass="26585">MSFKNKVVLITGGSAGIGATTAVSFAKEGANIAIVGRNEARLKDVCQKCDKYGVKTLAIKADMSNDAEVKAIVPKSIEKFGKLDVLVNNAAVYENATLGSPDLLQIYDQVMTVNLRGVIHLTSLAAPHLVKTKGNVINMSSVLGRSCLQSPAFMIYGASKAALDLFTKGAALELGASGVRVNTVVPGPVSTDMLLGIDKEKSNDDYKPMTLLNRVSEPEEVADIIKFLASDKAKGVTGGYYTIDNGVLLKF</sequence>
<keyword evidence="1" id="KW-0560">Oxidoreductase</keyword>
<dbReference type="PROSITE" id="PS00061">
    <property type="entry name" value="ADH_SHORT"/>
    <property type="match status" value="1"/>
</dbReference>
<dbReference type="InterPro" id="IPR020904">
    <property type="entry name" value="Sc_DH/Rdtase_CS"/>
</dbReference>
<name>A0A9P0FTJ1_CHRIL</name>
<reference evidence="2" key="1">
    <citation type="submission" date="2021-12" db="EMBL/GenBank/DDBJ databases">
        <authorList>
            <person name="King R."/>
        </authorList>
    </citation>
    <scope>NUCLEOTIDE SEQUENCE</scope>
</reference>
<evidence type="ECO:0000256" key="1">
    <source>
        <dbReference type="ARBA" id="ARBA00023002"/>
    </source>
</evidence>
<dbReference type="PANTHER" id="PTHR43975">
    <property type="entry name" value="ZGC:101858"/>
    <property type="match status" value="1"/>
</dbReference>
<evidence type="ECO:0000313" key="3">
    <source>
        <dbReference type="Proteomes" id="UP001154114"/>
    </source>
</evidence>
<dbReference type="FunFam" id="3.40.50.720:FF:000084">
    <property type="entry name" value="Short-chain dehydrogenase reductase"/>
    <property type="match status" value="1"/>
</dbReference>
<protein>
    <submittedName>
        <fullName evidence="2">Uncharacterized protein</fullName>
    </submittedName>
</protein>
<dbReference type="Pfam" id="PF13561">
    <property type="entry name" value="adh_short_C2"/>
    <property type="match status" value="1"/>
</dbReference>
<dbReference type="PRINTS" id="PR00080">
    <property type="entry name" value="SDRFAMILY"/>
</dbReference>
<dbReference type="PANTHER" id="PTHR43975:SF2">
    <property type="entry name" value="EG:BACR7A4.14 PROTEIN-RELATED"/>
    <property type="match status" value="1"/>
</dbReference>
<dbReference type="Gene3D" id="3.40.50.720">
    <property type="entry name" value="NAD(P)-binding Rossmann-like Domain"/>
    <property type="match status" value="1"/>
</dbReference>
<proteinExistence type="predicted"/>
<dbReference type="EMBL" id="LR824024">
    <property type="protein sequence ID" value="CAH0595529.1"/>
    <property type="molecule type" value="Genomic_DNA"/>
</dbReference>
<dbReference type="OrthoDB" id="47007at2759"/>
<dbReference type="InterPro" id="IPR002347">
    <property type="entry name" value="SDR_fam"/>
</dbReference>
<dbReference type="AlphaFoldDB" id="A0A9P0FTJ1"/>
<dbReference type="SUPFAM" id="SSF51735">
    <property type="entry name" value="NAD(P)-binding Rossmann-fold domains"/>
    <property type="match status" value="1"/>
</dbReference>
<gene>
    <name evidence="2" type="ORF">CINC_LOCUS6898</name>
</gene>
<dbReference type="GO" id="GO:0016491">
    <property type="term" value="F:oxidoreductase activity"/>
    <property type="evidence" value="ECO:0007669"/>
    <property type="project" value="UniProtKB-KW"/>
</dbReference>
<organism evidence="2 3">
    <name type="scientific">Chrysodeixis includens</name>
    <name type="common">Soybean looper</name>
    <name type="synonym">Pseudoplusia includens</name>
    <dbReference type="NCBI Taxonomy" id="689277"/>
    <lineage>
        <taxon>Eukaryota</taxon>
        <taxon>Metazoa</taxon>
        <taxon>Ecdysozoa</taxon>
        <taxon>Arthropoda</taxon>
        <taxon>Hexapoda</taxon>
        <taxon>Insecta</taxon>
        <taxon>Pterygota</taxon>
        <taxon>Neoptera</taxon>
        <taxon>Endopterygota</taxon>
        <taxon>Lepidoptera</taxon>
        <taxon>Glossata</taxon>
        <taxon>Ditrysia</taxon>
        <taxon>Noctuoidea</taxon>
        <taxon>Noctuidae</taxon>
        <taxon>Plusiinae</taxon>
        <taxon>Chrysodeixis</taxon>
    </lineage>
</organism>
<accession>A0A9P0FTJ1</accession>
<dbReference type="PRINTS" id="PR00081">
    <property type="entry name" value="GDHRDH"/>
</dbReference>
<dbReference type="Proteomes" id="UP001154114">
    <property type="component" value="Chromosome 21"/>
</dbReference>
<keyword evidence="3" id="KW-1185">Reference proteome</keyword>